<accession>A0A1J5NWV6</accession>
<comment type="caution">
    <text evidence="1">The sequence shown here is derived from an EMBL/GenBank/DDBJ whole genome shotgun (WGS) entry which is preliminary data.</text>
</comment>
<dbReference type="AlphaFoldDB" id="A0A1J5NWV6"/>
<reference evidence="1" key="1">
    <citation type="submission" date="2016-10" db="EMBL/GenBank/DDBJ databases">
        <title>Sequence of Gallionella enrichment culture.</title>
        <authorList>
            <person name="Poehlein A."/>
            <person name="Muehling M."/>
            <person name="Daniel R."/>
        </authorList>
    </citation>
    <scope>NUCLEOTIDE SEQUENCE</scope>
</reference>
<evidence type="ECO:0000313" key="1">
    <source>
        <dbReference type="EMBL" id="OIQ63250.1"/>
    </source>
</evidence>
<gene>
    <name evidence="1" type="ORF">GALL_552100</name>
</gene>
<organism evidence="1">
    <name type="scientific">mine drainage metagenome</name>
    <dbReference type="NCBI Taxonomy" id="410659"/>
    <lineage>
        <taxon>unclassified sequences</taxon>
        <taxon>metagenomes</taxon>
        <taxon>ecological metagenomes</taxon>
    </lineage>
</organism>
<sequence length="35" mass="3904">MDAHWISWAQQGAQEVGLNAPSHAEEMSITLWVLP</sequence>
<name>A0A1J5NWV6_9ZZZZ</name>
<protein>
    <submittedName>
        <fullName evidence="1">Uncharacterized protein</fullName>
    </submittedName>
</protein>
<dbReference type="EMBL" id="MLJW01009170">
    <property type="protein sequence ID" value="OIQ63250.1"/>
    <property type="molecule type" value="Genomic_DNA"/>
</dbReference>
<proteinExistence type="predicted"/>